<evidence type="ECO:0000313" key="3">
    <source>
        <dbReference type="Proteomes" id="UP001230188"/>
    </source>
</evidence>
<name>A0AAD7UKF4_9STRA</name>
<evidence type="ECO:0000256" key="1">
    <source>
        <dbReference type="SAM" id="MobiDB-lite"/>
    </source>
</evidence>
<accession>A0AAD7UKF4</accession>
<gene>
    <name evidence="2" type="ORF">CTAYLR_008356</name>
</gene>
<evidence type="ECO:0000313" key="2">
    <source>
        <dbReference type="EMBL" id="KAJ8610395.1"/>
    </source>
</evidence>
<feature type="non-terminal residue" evidence="2">
    <location>
        <position position="1"/>
    </location>
</feature>
<comment type="caution">
    <text evidence="2">The sequence shown here is derived from an EMBL/GenBank/DDBJ whole genome shotgun (WGS) entry which is preliminary data.</text>
</comment>
<organism evidence="2 3">
    <name type="scientific">Chrysophaeum taylorii</name>
    <dbReference type="NCBI Taxonomy" id="2483200"/>
    <lineage>
        <taxon>Eukaryota</taxon>
        <taxon>Sar</taxon>
        <taxon>Stramenopiles</taxon>
        <taxon>Ochrophyta</taxon>
        <taxon>Pelagophyceae</taxon>
        <taxon>Pelagomonadales</taxon>
        <taxon>Pelagomonadaceae</taxon>
        <taxon>Chrysophaeum</taxon>
    </lineage>
</organism>
<feature type="compositionally biased region" description="Low complexity" evidence="1">
    <location>
        <begin position="314"/>
        <end position="338"/>
    </location>
</feature>
<sequence length="397" mass="43701">MLESLCDHDCLTNEGRPRGRNFLFGGRSSLCEPRVWDICEAEVQNNLEIEGSAVTSNNLGGNGPRDDVEEVIQFADIVPDSPDNANPVDLVVSVTEGTESYQVANASYNGRWHDFMMVNVRDNTRAFLDFTFVDSVTGQVVELEEFVITVYDVDQQTDPSVQRESFCIDDDEYHEYILSDTSTLRVTKQSESCAGGEGSSVVFSSTRAGFLCDNPTSSLLDVVTCDQCEQCAENQERLSPYFPIDQSDRAVSLAFIGPQSKFSLVLQVECEDCNDQPSGRNFVFGGRSSLCDPTYRTRTPTRPPTSKPTPVATPVPTRREPTAAATREPTAAATREPAAAPFDLALTRMAVFDGDDAELDFFDASNDTPRLYIGEVFSLSHAFASTTEAHELQITTY</sequence>
<dbReference type="Proteomes" id="UP001230188">
    <property type="component" value="Unassembled WGS sequence"/>
</dbReference>
<dbReference type="AlphaFoldDB" id="A0AAD7UKF4"/>
<reference evidence="2" key="1">
    <citation type="submission" date="2023-01" db="EMBL/GenBank/DDBJ databases">
        <title>Metagenome sequencing of chrysophaentin producing Chrysophaeum taylorii.</title>
        <authorList>
            <person name="Davison J."/>
            <person name="Bewley C."/>
        </authorList>
    </citation>
    <scope>NUCLEOTIDE SEQUENCE</scope>
    <source>
        <strain evidence="2">NIES-1699</strain>
    </source>
</reference>
<feature type="compositionally biased region" description="Pro residues" evidence="1">
    <location>
        <begin position="301"/>
        <end position="313"/>
    </location>
</feature>
<keyword evidence="3" id="KW-1185">Reference proteome</keyword>
<feature type="region of interest" description="Disordered" evidence="1">
    <location>
        <begin position="293"/>
        <end position="338"/>
    </location>
</feature>
<dbReference type="EMBL" id="JAQMWT010000106">
    <property type="protein sequence ID" value="KAJ8610395.1"/>
    <property type="molecule type" value="Genomic_DNA"/>
</dbReference>
<protein>
    <submittedName>
        <fullName evidence="2">Uncharacterized protein</fullName>
    </submittedName>
</protein>
<proteinExistence type="predicted"/>